<evidence type="ECO:0000256" key="1">
    <source>
        <dbReference type="ARBA" id="ARBA00004141"/>
    </source>
</evidence>
<keyword evidence="2 5" id="KW-0812">Transmembrane</keyword>
<dbReference type="AlphaFoldDB" id="A0A2V2MR88"/>
<evidence type="ECO:0000313" key="7">
    <source>
        <dbReference type="Proteomes" id="UP000245934"/>
    </source>
</evidence>
<evidence type="ECO:0000313" key="6">
    <source>
        <dbReference type="EMBL" id="PWR70744.1"/>
    </source>
</evidence>
<evidence type="ECO:0000256" key="4">
    <source>
        <dbReference type="ARBA" id="ARBA00023136"/>
    </source>
</evidence>
<name>A0A2V2MR88_9EURY</name>
<reference evidence="6 7" key="1">
    <citation type="submission" date="2018-05" db="EMBL/GenBank/DDBJ databases">
        <title>Draft genome of Methanospirillum stamsii Pt1.</title>
        <authorList>
            <person name="Dueholm M.S."/>
            <person name="Nielsen P.H."/>
            <person name="Bakmann L.F."/>
            <person name="Otzen D.E."/>
        </authorList>
    </citation>
    <scope>NUCLEOTIDE SEQUENCE [LARGE SCALE GENOMIC DNA]</scope>
    <source>
        <strain evidence="6 7">Pt1</strain>
    </source>
</reference>
<dbReference type="PANTHER" id="PTHR33514">
    <property type="entry name" value="PROTEIN ABCI12, CHLOROPLASTIC"/>
    <property type="match status" value="1"/>
</dbReference>
<feature type="transmembrane region" description="Helical" evidence="5">
    <location>
        <begin position="238"/>
        <end position="260"/>
    </location>
</feature>
<evidence type="ECO:0000256" key="3">
    <source>
        <dbReference type="ARBA" id="ARBA00022989"/>
    </source>
</evidence>
<proteinExistence type="predicted"/>
<dbReference type="CDD" id="cd16914">
    <property type="entry name" value="EcfT"/>
    <property type="match status" value="1"/>
</dbReference>
<feature type="transmembrane region" description="Helical" evidence="5">
    <location>
        <begin position="105"/>
        <end position="133"/>
    </location>
</feature>
<comment type="caution">
    <text evidence="6">The sequence shown here is derived from an EMBL/GenBank/DDBJ whole genome shotgun (WGS) entry which is preliminary data.</text>
</comment>
<dbReference type="EMBL" id="QGMZ01000039">
    <property type="protein sequence ID" value="PWR70744.1"/>
    <property type="molecule type" value="Genomic_DNA"/>
</dbReference>
<dbReference type="Proteomes" id="UP000245934">
    <property type="component" value="Unassembled WGS sequence"/>
</dbReference>
<dbReference type="GO" id="GO:0005886">
    <property type="term" value="C:plasma membrane"/>
    <property type="evidence" value="ECO:0007669"/>
    <property type="project" value="TreeGrafter"/>
</dbReference>
<gene>
    <name evidence="6" type="ORF">DLD82_14685</name>
</gene>
<dbReference type="PANTHER" id="PTHR33514:SF13">
    <property type="entry name" value="PROTEIN ABCI12, CHLOROPLASTIC"/>
    <property type="match status" value="1"/>
</dbReference>
<comment type="subcellular location">
    <subcellularLocation>
        <location evidence="1">Membrane</location>
        <topology evidence="1">Multi-pass membrane protein</topology>
    </subcellularLocation>
</comment>
<organism evidence="6 7">
    <name type="scientific">Methanospirillum stamsii</name>
    <dbReference type="NCBI Taxonomy" id="1277351"/>
    <lineage>
        <taxon>Archaea</taxon>
        <taxon>Methanobacteriati</taxon>
        <taxon>Methanobacteriota</taxon>
        <taxon>Stenosarchaea group</taxon>
        <taxon>Methanomicrobia</taxon>
        <taxon>Methanomicrobiales</taxon>
        <taxon>Methanospirillaceae</taxon>
        <taxon>Methanospirillum</taxon>
    </lineage>
</organism>
<evidence type="ECO:0000256" key="2">
    <source>
        <dbReference type="ARBA" id="ARBA00022692"/>
    </source>
</evidence>
<keyword evidence="4 5" id="KW-0472">Membrane</keyword>
<dbReference type="GeneID" id="97608140"/>
<dbReference type="OrthoDB" id="31170at2157"/>
<feature type="transmembrane region" description="Helical" evidence="5">
    <location>
        <begin position="66"/>
        <end position="85"/>
    </location>
</feature>
<sequence length="262" mass="29042">MSEILQYIPGNSPLHHLNPVTKLLMVILIVGLCVLSSHIPFLCLLIIILVLGSLFSGLINELKSQVPFLLLLSFFLVLLTSLTVQEGELLITLLPSSDPSEPGYGITYGGLMFGVLLSLRFIVMITAFQLFVVTTKPSDLVTGLLAFRLPVDYILMLLIALRFIPSLQLEAKRIHEAQLCRGYNPGTGVKGKIMSMKPIMIPLVANSLAKTQVLGLTLDMRGYRARKKLPFHRLVFNFGDGISATLLVLIFITFVFVHFFQT</sequence>
<protein>
    <submittedName>
        <fullName evidence="6">Energy-coupling factor transporter transmembrane protein EcfT</fullName>
    </submittedName>
</protein>
<accession>A0A2V2MR88</accession>
<feature type="transmembrane region" description="Helical" evidence="5">
    <location>
        <begin position="23"/>
        <end position="54"/>
    </location>
</feature>
<dbReference type="RefSeq" id="WP_109941879.1">
    <property type="nucleotide sequence ID" value="NZ_CP176366.1"/>
</dbReference>
<dbReference type="InterPro" id="IPR003339">
    <property type="entry name" value="ABC/ECF_trnsptr_transmembrane"/>
</dbReference>
<evidence type="ECO:0000256" key="5">
    <source>
        <dbReference type="SAM" id="Phobius"/>
    </source>
</evidence>
<keyword evidence="7" id="KW-1185">Reference proteome</keyword>
<feature type="transmembrane region" description="Helical" evidence="5">
    <location>
        <begin position="145"/>
        <end position="164"/>
    </location>
</feature>
<dbReference type="Pfam" id="PF02361">
    <property type="entry name" value="CbiQ"/>
    <property type="match status" value="1"/>
</dbReference>
<keyword evidence="3 5" id="KW-1133">Transmembrane helix</keyword>